<evidence type="ECO:0008006" key="4">
    <source>
        <dbReference type="Google" id="ProtNLM"/>
    </source>
</evidence>
<feature type="transmembrane region" description="Helical" evidence="1">
    <location>
        <begin position="31"/>
        <end position="52"/>
    </location>
</feature>
<dbReference type="AlphaFoldDB" id="A0A8S1UW21"/>
<dbReference type="PANTHER" id="PTHR12621">
    <property type="entry name" value="CYSTEINE AND HISTIDINE-RICH DOMAIN CHORD -CONTAINING PROTEIN"/>
    <property type="match status" value="1"/>
</dbReference>
<dbReference type="PANTHER" id="PTHR12621:SF7">
    <property type="entry name" value="CYSTEINE AND HISTIDINE-RICH DOMAIN-CONTAINING PROTEIN 1"/>
    <property type="match status" value="1"/>
</dbReference>
<dbReference type="EMBL" id="CAJJDP010000048">
    <property type="protein sequence ID" value="CAD8166676.1"/>
    <property type="molecule type" value="Genomic_DNA"/>
</dbReference>
<comment type="caution">
    <text evidence="2">The sequence shown here is derived from an EMBL/GenBank/DDBJ whole genome shotgun (WGS) entry which is preliminary data.</text>
</comment>
<name>A0A8S1UW21_PAROT</name>
<protein>
    <recommendedName>
        <fullName evidence="4">Transmembrane protein</fullName>
    </recommendedName>
</protein>
<gene>
    <name evidence="2" type="ORF">POCTA_138.1.T0480286</name>
</gene>
<sequence>MQILKKADFFGVPFVQNIDHQQSKYQSATGGILSITICVLSLSYAFWVTYLWQSNQMNPKISREHYVSDYSLLDLSEDVVRLLFWKDYDNKIDPFANNILLPLVIYAQNNTLTEAKIIENPLNTTVGDFYIPDMKFGFSYYNGYIYTSNEIYIEIVLCSEQYLKPGEKCASPELTEEFFAQANNLIIVEFYSTTVDPRDGSKQRGFQEYYVSIEQKLCYVLNTFFKTNLFELQNYFLFGTSDYKEYIVDTQIQTQTSSFEYCKNTFQNDVIAVIYLGMKGTQEKVILEYPRLGDLLANIGSIVSILFMLKYIIMFINEHYLNKKILNEVISYYYPEFKKIQITKNWRGRIVQVRLNQAEINVRSYMKFYDKVSKQMRQKFSYLNLLYEISRFSEMNFGNPIQFGIKINIPQYKDSETLVSQKSEKFFENNGILNEDDAEILSQARSNIDKNFDLISEELYNEVDYYYLNKIS</sequence>
<organism evidence="2 3">
    <name type="scientific">Paramecium octaurelia</name>
    <dbReference type="NCBI Taxonomy" id="43137"/>
    <lineage>
        <taxon>Eukaryota</taxon>
        <taxon>Sar</taxon>
        <taxon>Alveolata</taxon>
        <taxon>Ciliophora</taxon>
        <taxon>Intramacronucleata</taxon>
        <taxon>Oligohymenophorea</taxon>
        <taxon>Peniculida</taxon>
        <taxon>Parameciidae</taxon>
        <taxon>Paramecium</taxon>
    </lineage>
</organism>
<evidence type="ECO:0000256" key="1">
    <source>
        <dbReference type="SAM" id="Phobius"/>
    </source>
</evidence>
<proteinExistence type="predicted"/>
<reference evidence="2" key="1">
    <citation type="submission" date="2021-01" db="EMBL/GenBank/DDBJ databases">
        <authorList>
            <consortium name="Genoscope - CEA"/>
            <person name="William W."/>
        </authorList>
    </citation>
    <scope>NUCLEOTIDE SEQUENCE</scope>
</reference>
<accession>A0A8S1UW21</accession>
<dbReference type="GO" id="GO:0008270">
    <property type="term" value="F:zinc ion binding"/>
    <property type="evidence" value="ECO:0007669"/>
    <property type="project" value="TreeGrafter"/>
</dbReference>
<dbReference type="Proteomes" id="UP000683925">
    <property type="component" value="Unassembled WGS sequence"/>
</dbReference>
<evidence type="ECO:0000313" key="3">
    <source>
        <dbReference type="Proteomes" id="UP000683925"/>
    </source>
</evidence>
<keyword evidence="1" id="KW-0472">Membrane</keyword>
<keyword evidence="1" id="KW-0812">Transmembrane</keyword>
<evidence type="ECO:0000313" key="2">
    <source>
        <dbReference type="EMBL" id="CAD8166676.1"/>
    </source>
</evidence>
<keyword evidence="3" id="KW-1185">Reference proteome</keyword>
<dbReference type="OrthoDB" id="298611at2759"/>
<feature type="transmembrane region" description="Helical" evidence="1">
    <location>
        <begin position="295"/>
        <end position="316"/>
    </location>
</feature>
<keyword evidence="1" id="KW-1133">Transmembrane helix</keyword>